<comment type="cofactor">
    <cofactor evidence="9">
        <name>Zn(2+)</name>
        <dbReference type="ChEBI" id="CHEBI:29105"/>
    </cofactor>
    <text evidence="9">Binds 1 zinc ion per subunit.</text>
</comment>
<comment type="subcellular location">
    <subcellularLocation>
        <location evidence="2 9">Cytoplasm</location>
    </subcellularLocation>
</comment>
<proteinExistence type="inferred from homology"/>
<evidence type="ECO:0000259" key="10">
    <source>
        <dbReference type="PROSITE" id="PS51464"/>
    </source>
</evidence>
<dbReference type="InterPro" id="IPR050099">
    <property type="entry name" value="SIS_GmhA/DiaA_subfam"/>
</dbReference>
<evidence type="ECO:0000313" key="12">
    <source>
        <dbReference type="Proteomes" id="UP000229213"/>
    </source>
</evidence>
<dbReference type="InterPro" id="IPR035461">
    <property type="entry name" value="GmhA/DiaA"/>
</dbReference>
<dbReference type="AlphaFoldDB" id="A0A2M7YG66"/>
<sequence>MEKVRIAELIKESIKVKESLLLPKNIKLIEKISQEIIKTLKNNGKIIFCGNGGSAADSQHLAAEFVGRFKKERKAISSLSLTTNTSILTSIANDYSFKEVFSRQIQALGKRGDLLIGISTSGNAENVILAVKTAKKIGIKTIGLTGKNGGKLAEISHLTFIVPSNNTARIQEAHILIGHILAEIAENDITTNTQ</sequence>
<dbReference type="GO" id="GO:0008270">
    <property type="term" value="F:zinc ion binding"/>
    <property type="evidence" value="ECO:0007669"/>
    <property type="project" value="UniProtKB-UniRule"/>
</dbReference>
<dbReference type="EC" id="5.3.1.28" evidence="9"/>
<dbReference type="CDD" id="cd05006">
    <property type="entry name" value="SIS_GmhA"/>
    <property type="match status" value="1"/>
</dbReference>
<feature type="domain" description="SIS" evidence="10">
    <location>
        <begin position="36"/>
        <end position="192"/>
    </location>
</feature>
<comment type="caution">
    <text evidence="11">The sequence shown here is derived from an EMBL/GenBank/DDBJ whole genome shotgun (WGS) entry which is preliminary data.</text>
</comment>
<evidence type="ECO:0000256" key="7">
    <source>
        <dbReference type="ARBA" id="ARBA00023235"/>
    </source>
</evidence>
<name>A0A2M7YG66_9BACT</name>
<evidence type="ECO:0000256" key="1">
    <source>
        <dbReference type="ARBA" id="ARBA00000348"/>
    </source>
</evidence>
<comment type="similarity">
    <text evidence="3 9">Belongs to the SIS family. GmhA subfamily.</text>
</comment>
<reference evidence="12" key="1">
    <citation type="submission" date="2017-09" db="EMBL/GenBank/DDBJ databases">
        <title>Depth-based differentiation of microbial function through sediment-hosted aquifers and enrichment of novel symbionts in the deep terrestrial subsurface.</title>
        <authorList>
            <person name="Probst A.J."/>
            <person name="Ladd B."/>
            <person name="Jarett J.K."/>
            <person name="Geller-Mcgrath D.E."/>
            <person name="Sieber C.M.K."/>
            <person name="Emerson J.B."/>
            <person name="Anantharaman K."/>
            <person name="Thomas B.C."/>
            <person name="Malmstrom R."/>
            <person name="Stieglmeier M."/>
            <person name="Klingl A."/>
            <person name="Woyke T."/>
            <person name="Ryan C.M."/>
            <person name="Banfield J.F."/>
        </authorList>
    </citation>
    <scope>NUCLEOTIDE SEQUENCE [LARGE SCALE GENOMIC DNA]</scope>
</reference>
<evidence type="ECO:0000256" key="6">
    <source>
        <dbReference type="ARBA" id="ARBA00022833"/>
    </source>
</evidence>
<dbReference type="Pfam" id="PF13580">
    <property type="entry name" value="SIS_2"/>
    <property type="match status" value="1"/>
</dbReference>
<dbReference type="GO" id="GO:0005975">
    <property type="term" value="P:carbohydrate metabolic process"/>
    <property type="evidence" value="ECO:0007669"/>
    <property type="project" value="UniProtKB-UniRule"/>
</dbReference>
<comment type="pathway">
    <text evidence="9">Carbohydrate biosynthesis; D-glycero-D-manno-heptose 7-phosphate biosynthesis; D-glycero-alpha-D-manno-heptose 7-phosphate and D-glycero-beta-D-manno-heptose 7-phosphate from sedoheptulose 7-phosphate: step 1/1.</text>
</comment>
<comment type="caution">
    <text evidence="9">Lacks conserved residue(s) required for the propagation of feature annotation.</text>
</comment>
<feature type="binding site" evidence="9">
    <location>
        <begin position="93"/>
        <end position="94"/>
    </location>
    <ligand>
        <name>substrate</name>
    </ligand>
</feature>
<keyword evidence="7 9" id="KW-0413">Isomerase</keyword>
<accession>A0A2M7YG66</accession>
<evidence type="ECO:0000313" key="11">
    <source>
        <dbReference type="EMBL" id="PJA61960.1"/>
    </source>
</evidence>
<comment type="miscellaneous">
    <text evidence="9">The reaction produces a racemic mixture of D-glycero-alpha-D-manno-heptose 7-phosphate and D-glycero-beta-D-manno-heptose 7-phosphate.</text>
</comment>
<feature type="binding site" evidence="9">
    <location>
        <position position="64"/>
    </location>
    <ligand>
        <name>substrate</name>
    </ligand>
</feature>
<dbReference type="GO" id="GO:0097367">
    <property type="term" value="F:carbohydrate derivative binding"/>
    <property type="evidence" value="ECO:0007669"/>
    <property type="project" value="InterPro"/>
</dbReference>
<evidence type="ECO:0000256" key="3">
    <source>
        <dbReference type="ARBA" id="ARBA00009894"/>
    </source>
</evidence>
<keyword evidence="5 9" id="KW-0479">Metal-binding</keyword>
<dbReference type="UniPathway" id="UPA00041">
    <property type="reaction ID" value="UER00436"/>
</dbReference>
<dbReference type="PROSITE" id="PS51464">
    <property type="entry name" value="SIS"/>
    <property type="match status" value="1"/>
</dbReference>
<dbReference type="SUPFAM" id="SSF53697">
    <property type="entry name" value="SIS domain"/>
    <property type="match status" value="1"/>
</dbReference>
<protein>
    <recommendedName>
        <fullName evidence="9">Phosphoheptose isomerase</fullName>
        <ecNumber evidence="9">5.3.1.28</ecNumber>
    </recommendedName>
    <alternativeName>
        <fullName evidence="9">Sedoheptulose 7-phosphate isomerase</fullName>
    </alternativeName>
</protein>
<dbReference type="InterPro" id="IPR004515">
    <property type="entry name" value="Phosphoheptose_Isoase"/>
</dbReference>
<evidence type="ECO:0000256" key="4">
    <source>
        <dbReference type="ARBA" id="ARBA00022490"/>
    </source>
</evidence>
<gene>
    <name evidence="9" type="primary">gmhA</name>
    <name evidence="11" type="ORF">CO162_03585</name>
</gene>
<dbReference type="GO" id="GO:0008968">
    <property type="term" value="F:D-sedoheptulose 7-phosphate isomerase activity"/>
    <property type="evidence" value="ECO:0007669"/>
    <property type="project" value="UniProtKB-UniRule"/>
</dbReference>
<dbReference type="PANTHER" id="PTHR30390">
    <property type="entry name" value="SEDOHEPTULOSE 7-PHOSPHATE ISOMERASE / DNAA INITIATOR-ASSOCIATING FACTOR FOR REPLICATION INITIATION"/>
    <property type="match status" value="1"/>
</dbReference>
<evidence type="ECO:0000256" key="5">
    <source>
        <dbReference type="ARBA" id="ARBA00022723"/>
    </source>
</evidence>
<comment type="catalytic activity">
    <reaction evidence="1 9">
        <text>2 D-sedoheptulose 7-phosphate = D-glycero-alpha-D-manno-heptose 7-phosphate + D-glycero-beta-D-manno-heptose 7-phosphate</text>
        <dbReference type="Rhea" id="RHEA:27489"/>
        <dbReference type="ChEBI" id="CHEBI:57483"/>
        <dbReference type="ChEBI" id="CHEBI:60203"/>
        <dbReference type="ChEBI" id="CHEBI:60204"/>
        <dbReference type="EC" id="5.3.1.28"/>
    </reaction>
</comment>
<keyword evidence="8 9" id="KW-0119">Carbohydrate metabolism</keyword>
<organism evidence="11 12">
    <name type="scientific">bacterium (Candidatus Ratteibacteria) CG_4_9_14_3_um_filter_41_21</name>
    <dbReference type="NCBI Taxonomy" id="2014289"/>
    <lineage>
        <taxon>Bacteria</taxon>
        <taxon>Candidatus Ratteibacteria</taxon>
    </lineage>
</organism>
<dbReference type="EMBL" id="PFWI01000120">
    <property type="protein sequence ID" value="PJA61960.1"/>
    <property type="molecule type" value="Genomic_DNA"/>
</dbReference>
<comment type="function">
    <text evidence="9">Catalyzes the isomerization of sedoheptulose 7-phosphate in D-glycero-D-manno-heptose 7-phosphate.</text>
</comment>
<dbReference type="Proteomes" id="UP000229213">
    <property type="component" value="Unassembled WGS sequence"/>
</dbReference>
<evidence type="ECO:0000256" key="8">
    <source>
        <dbReference type="ARBA" id="ARBA00023277"/>
    </source>
</evidence>
<feature type="binding site" evidence="9">
    <location>
        <position position="64"/>
    </location>
    <ligand>
        <name>Zn(2+)</name>
        <dbReference type="ChEBI" id="CHEBI:29105"/>
    </ligand>
</feature>
<feature type="binding site" evidence="9">
    <location>
        <position position="60"/>
    </location>
    <ligand>
        <name>Zn(2+)</name>
        <dbReference type="ChEBI" id="CHEBI:29105"/>
    </ligand>
</feature>
<feature type="binding site" evidence="9">
    <location>
        <begin position="51"/>
        <end position="53"/>
    </location>
    <ligand>
        <name>substrate</name>
    </ligand>
</feature>
<dbReference type="GO" id="GO:0005737">
    <property type="term" value="C:cytoplasm"/>
    <property type="evidence" value="ECO:0007669"/>
    <property type="project" value="UniProtKB-SubCell"/>
</dbReference>
<dbReference type="PANTHER" id="PTHR30390:SF6">
    <property type="entry name" value="DNAA INITIATOR-ASSOCIATING PROTEIN DIAA"/>
    <property type="match status" value="1"/>
</dbReference>
<keyword evidence="4 9" id="KW-0963">Cytoplasm</keyword>
<feature type="binding site" evidence="9">
    <location>
        <position position="179"/>
    </location>
    <ligand>
        <name>Zn(2+)</name>
        <dbReference type="ChEBI" id="CHEBI:29105"/>
    </ligand>
</feature>
<evidence type="ECO:0000256" key="2">
    <source>
        <dbReference type="ARBA" id="ARBA00004496"/>
    </source>
</evidence>
<feature type="binding site" evidence="9">
    <location>
        <position position="171"/>
    </location>
    <ligand>
        <name>Zn(2+)</name>
        <dbReference type="ChEBI" id="CHEBI:29105"/>
    </ligand>
</feature>
<dbReference type="InterPro" id="IPR001347">
    <property type="entry name" value="SIS_dom"/>
</dbReference>
<feature type="binding site" evidence="9">
    <location>
        <position position="171"/>
    </location>
    <ligand>
        <name>substrate</name>
    </ligand>
</feature>
<evidence type="ECO:0000256" key="9">
    <source>
        <dbReference type="HAMAP-Rule" id="MF_00067"/>
    </source>
</evidence>
<feature type="binding site" evidence="9">
    <location>
        <begin position="119"/>
        <end position="121"/>
    </location>
    <ligand>
        <name>substrate</name>
    </ligand>
</feature>
<dbReference type="GO" id="GO:2001061">
    <property type="term" value="P:D-glycero-D-manno-heptose 7-phosphate biosynthetic process"/>
    <property type="evidence" value="ECO:0007669"/>
    <property type="project" value="UniProtKB-UniPathway"/>
</dbReference>
<dbReference type="Gene3D" id="3.40.50.10490">
    <property type="entry name" value="Glucose-6-phosphate isomerase like protein, domain 1"/>
    <property type="match status" value="1"/>
</dbReference>
<keyword evidence="6 9" id="KW-0862">Zinc</keyword>
<dbReference type="HAMAP" id="MF_00067">
    <property type="entry name" value="GmhA"/>
    <property type="match status" value="1"/>
</dbReference>
<dbReference type="InterPro" id="IPR046348">
    <property type="entry name" value="SIS_dom_sf"/>
</dbReference>